<dbReference type="InterPro" id="IPR006311">
    <property type="entry name" value="TAT_signal"/>
</dbReference>
<sequence length="194" mass="21670">MREIITTRRQTLAGLLASCAGLAIGFGPQEAQASSIISPLKKMIEGSTAYQSDKVIELINEKGEESTLDSYQGRFVLVNVWATWCFSCRQEMPDLDALQGKFDPEKLLVMPISVDRKGIDAVMPFYDRTNIKHLPIFLGSGMQAITTFGERGIPFSILLDPEGKEFGRILGPVKWDAEDFIAYLQDKIDHWKPA</sequence>
<evidence type="ECO:0000313" key="3">
    <source>
        <dbReference type="Proteomes" id="UP000219439"/>
    </source>
</evidence>
<dbReference type="GO" id="GO:0016853">
    <property type="term" value="F:isomerase activity"/>
    <property type="evidence" value="ECO:0007669"/>
    <property type="project" value="UniProtKB-KW"/>
</dbReference>
<dbReference type="GO" id="GO:0016209">
    <property type="term" value="F:antioxidant activity"/>
    <property type="evidence" value="ECO:0007669"/>
    <property type="project" value="InterPro"/>
</dbReference>
<dbReference type="InterPro" id="IPR050553">
    <property type="entry name" value="Thioredoxin_ResA/DsbE_sf"/>
</dbReference>
<keyword evidence="2" id="KW-0413">Isomerase</keyword>
<dbReference type="RefSeq" id="WP_097151998.1">
    <property type="nucleotide sequence ID" value="NZ_OBEL01000001.1"/>
</dbReference>
<keyword evidence="3" id="KW-1185">Reference proteome</keyword>
<evidence type="ECO:0000313" key="2">
    <source>
        <dbReference type="EMBL" id="SNZ07177.1"/>
    </source>
</evidence>
<protein>
    <submittedName>
        <fullName evidence="2">Thiol-disulfide isomerase or thioredoxin</fullName>
    </submittedName>
</protein>
<dbReference type="CDD" id="cd02966">
    <property type="entry name" value="TlpA_like_family"/>
    <property type="match status" value="1"/>
</dbReference>
<dbReference type="PANTHER" id="PTHR42852">
    <property type="entry name" value="THIOL:DISULFIDE INTERCHANGE PROTEIN DSBE"/>
    <property type="match status" value="1"/>
</dbReference>
<accession>A0A285NE00</accession>
<reference evidence="2 3" key="1">
    <citation type="submission" date="2017-09" db="EMBL/GenBank/DDBJ databases">
        <authorList>
            <person name="Ehlers B."/>
            <person name="Leendertz F.H."/>
        </authorList>
    </citation>
    <scope>NUCLEOTIDE SEQUENCE [LARGE SCALE GENOMIC DNA]</scope>
    <source>
        <strain evidence="2 3">DSM 18289</strain>
    </source>
</reference>
<feature type="domain" description="Thioredoxin" evidence="1">
    <location>
        <begin position="47"/>
        <end position="189"/>
    </location>
</feature>
<dbReference type="PROSITE" id="PS51352">
    <property type="entry name" value="THIOREDOXIN_2"/>
    <property type="match status" value="1"/>
</dbReference>
<proteinExistence type="predicted"/>
<dbReference type="OrthoDB" id="9799347at2"/>
<dbReference type="Pfam" id="PF00578">
    <property type="entry name" value="AhpC-TSA"/>
    <property type="match status" value="1"/>
</dbReference>
<organism evidence="2 3">
    <name type="scientific">Cohaesibacter gelatinilyticus</name>
    <dbReference type="NCBI Taxonomy" id="372072"/>
    <lineage>
        <taxon>Bacteria</taxon>
        <taxon>Pseudomonadati</taxon>
        <taxon>Pseudomonadota</taxon>
        <taxon>Alphaproteobacteria</taxon>
        <taxon>Hyphomicrobiales</taxon>
        <taxon>Cohaesibacteraceae</taxon>
    </lineage>
</organism>
<dbReference type="GO" id="GO:0016491">
    <property type="term" value="F:oxidoreductase activity"/>
    <property type="evidence" value="ECO:0007669"/>
    <property type="project" value="InterPro"/>
</dbReference>
<evidence type="ECO:0000259" key="1">
    <source>
        <dbReference type="PROSITE" id="PS51352"/>
    </source>
</evidence>
<dbReference type="PROSITE" id="PS51318">
    <property type="entry name" value="TAT"/>
    <property type="match status" value="1"/>
</dbReference>
<dbReference type="InterPro" id="IPR013766">
    <property type="entry name" value="Thioredoxin_domain"/>
</dbReference>
<dbReference type="InterPro" id="IPR000866">
    <property type="entry name" value="AhpC/TSA"/>
</dbReference>
<name>A0A285NE00_9HYPH</name>
<dbReference type="InterPro" id="IPR036249">
    <property type="entry name" value="Thioredoxin-like_sf"/>
</dbReference>
<dbReference type="PANTHER" id="PTHR42852:SF13">
    <property type="entry name" value="PROTEIN DIPZ"/>
    <property type="match status" value="1"/>
</dbReference>
<dbReference type="SUPFAM" id="SSF52833">
    <property type="entry name" value="Thioredoxin-like"/>
    <property type="match status" value="1"/>
</dbReference>
<gene>
    <name evidence="2" type="ORF">SAMN06265368_0696</name>
</gene>
<dbReference type="AlphaFoldDB" id="A0A285NE00"/>
<dbReference type="EMBL" id="OBEL01000001">
    <property type="protein sequence ID" value="SNZ07177.1"/>
    <property type="molecule type" value="Genomic_DNA"/>
</dbReference>
<dbReference type="Proteomes" id="UP000219439">
    <property type="component" value="Unassembled WGS sequence"/>
</dbReference>
<dbReference type="Gene3D" id="3.40.30.10">
    <property type="entry name" value="Glutaredoxin"/>
    <property type="match status" value="1"/>
</dbReference>